<dbReference type="NCBIfam" id="TIGR04183">
    <property type="entry name" value="Por_Secre_tail"/>
    <property type="match status" value="1"/>
</dbReference>
<dbReference type="KEGG" id="aup:AsAng_0033840"/>
<dbReference type="InterPro" id="IPR056573">
    <property type="entry name" value="Lectin_L-type_dom"/>
</dbReference>
<evidence type="ECO:0000259" key="2">
    <source>
        <dbReference type="Pfam" id="PF18962"/>
    </source>
</evidence>
<evidence type="ECO:0000313" key="4">
    <source>
        <dbReference type="EMBL" id="BDS12660.1"/>
    </source>
</evidence>
<dbReference type="InterPro" id="IPR026444">
    <property type="entry name" value="Secre_tail"/>
</dbReference>
<evidence type="ECO:0000313" key="5">
    <source>
        <dbReference type="Proteomes" id="UP001060919"/>
    </source>
</evidence>
<feature type="domain" description="Secretion system C-terminal sorting" evidence="2">
    <location>
        <begin position="524"/>
        <end position="586"/>
    </location>
</feature>
<feature type="domain" description="GEVED" evidence="3">
    <location>
        <begin position="98"/>
        <end position="174"/>
    </location>
</feature>
<feature type="signal peptide" evidence="1">
    <location>
        <begin position="1"/>
        <end position="18"/>
    </location>
</feature>
<reference evidence="4" key="1">
    <citation type="submission" date="2022-09" db="EMBL/GenBank/DDBJ databases">
        <title>Aureispira anguillicida sp. nov., isolated from Leptocephalus of Japanese eel Anguilla japonica.</title>
        <authorList>
            <person name="Yuasa K."/>
            <person name="Mekata T."/>
            <person name="Ikunari K."/>
        </authorList>
    </citation>
    <scope>NUCLEOTIDE SEQUENCE</scope>
    <source>
        <strain evidence="4">EL160426</strain>
    </source>
</reference>
<dbReference type="Proteomes" id="UP001060919">
    <property type="component" value="Chromosome"/>
</dbReference>
<dbReference type="Gene3D" id="2.60.120.200">
    <property type="match status" value="1"/>
</dbReference>
<dbReference type="EMBL" id="AP026867">
    <property type="protein sequence ID" value="BDS12660.1"/>
    <property type="molecule type" value="Genomic_DNA"/>
</dbReference>
<dbReference type="AlphaFoldDB" id="A0A915YGK9"/>
<sequence>MKRNFYLSVILLTSFFLAGNQRINAQYCASNATNTADSKIDNVLLIGETVTINQNSAGPCETYTDYTGLSPADLMVGNNYSVVIDLSTCGGDYSKSASVYIDLNGDNDFDDLGEDMGNTGTTSPTATLSVDFTIGGPCTVTPVLGTTRMRIVLSESTPSNCGTYSYGETEDYSVSIIANPSPPSVEQFHLIGDAVRTSTLCTQLTSAANGELGMAWDVANRLDFSAAFTYDFIVNLGSDDGGADGLMFIIQNDPNLQCVVPSGGWGAGNISNSLSIEIDTYLNTEDRDDGIPGVLCSLGPDPDHLDIWLDGNVNPSGSCGTSPGARIIPAAIPLLDGGVDYNIENGLDHTFRLSWAPGSPGTITATLMDATATITYGVVTYSFDPMTVFGTTTPMYGISGTTGGLNNAQSFCIPAILLGEKITAFDARLNSDNVVDITWSILNEDSGVSFVVEKSANSILFKELVTIAGEGGSQKESHYATIDPNPSIGVTYYRLKQISTDGRILYSEIRAVERKKVEGNDILVYPNPVRNEVTVALENGSARTIRLRNQLGQLLTVPTVNLGNKTRLDLSDLDAGIYLLDVGVNGFSNKLFKIIKQ</sequence>
<dbReference type="InterPro" id="IPR013320">
    <property type="entry name" value="ConA-like_dom_sf"/>
</dbReference>
<dbReference type="SUPFAM" id="SSF49899">
    <property type="entry name" value="Concanavalin A-like lectins/glucanases"/>
    <property type="match status" value="1"/>
</dbReference>
<gene>
    <name evidence="4" type="ORF">AsAng_0033840</name>
</gene>
<dbReference type="InterPro" id="IPR045474">
    <property type="entry name" value="GEVED"/>
</dbReference>
<dbReference type="Pfam" id="PF20009">
    <property type="entry name" value="GEVED"/>
    <property type="match status" value="1"/>
</dbReference>
<proteinExistence type="predicted"/>
<keyword evidence="5" id="KW-1185">Reference proteome</keyword>
<evidence type="ECO:0000256" key="1">
    <source>
        <dbReference type="SAM" id="SignalP"/>
    </source>
</evidence>
<dbReference type="RefSeq" id="WP_264788021.1">
    <property type="nucleotide sequence ID" value="NZ_AP026867.1"/>
</dbReference>
<dbReference type="CDD" id="cd01951">
    <property type="entry name" value="lectin_L-type"/>
    <property type="match status" value="1"/>
</dbReference>
<dbReference type="Pfam" id="PF18483">
    <property type="entry name" value="Lectin_L-type_dom"/>
    <property type="match status" value="1"/>
</dbReference>
<feature type="chain" id="PRO_5037817062" evidence="1">
    <location>
        <begin position="19"/>
        <end position="597"/>
    </location>
</feature>
<evidence type="ECO:0000259" key="3">
    <source>
        <dbReference type="Pfam" id="PF20009"/>
    </source>
</evidence>
<dbReference type="GO" id="GO:0004553">
    <property type="term" value="F:hydrolase activity, hydrolyzing O-glycosyl compounds"/>
    <property type="evidence" value="ECO:0007669"/>
    <property type="project" value="UniProtKB-ARBA"/>
</dbReference>
<organism evidence="4 5">
    <name type="scientific">Aureispira anguillae</name>
    <dbReference type="NCBI Taxonomy" id="2864201"/>
    <lineage>
        <taxon>Bacteria</taxon>
        <taxon>Pseudomonadati</taxon>
        <taxon>Bacteroidota</taxon>
        <taxon>Saprospiria</taxon>
        <taxon>Saprospirales</taxon>
        <taxon>Saprospiraceae</taxon>
        <taxon>Aureispira</taxon>
    </lineage>
</organism>
<name>A0A915YGK9_9BACT</name>
<dbReference type="GO" id="GO:0005975">
    <property type="term" value="P:carbohydrate metabolic process"/>
    <property type="evidence" value="ECO:0007669"/>
    <property type="project" value="UniProtKB-ARBA"/>
</dbReference>
<dbReference type="Pfam" id="PF18962">
    <property type="entry name" value="Por_Secre_tail"/>
    <property type="match status" value="1"/>
</dbReference>
<keyword evidence="1" id="KW-0732">Signal</keyword>
<accession>A0A915YGK9</accession>
<protein>
    <submittedName>
        <fullName evidence="4">GEVED domain-containing protein</fullName>
    </submittedName>
</protein>